<dbReference type="InterPro" id="IPR017959">
    <property type="entry name" value="Asn/Gln-tRNA_amidoTrfase_suB/E"/>
</dbReference>
<dbReference type="InterPro" id="IPR004413">
    <property type="entry name" value="GatB"/>
</dbReference>
<dbReference type="InterPro" id="IPR006075">
    <property type="entry name" value="Asn/Gln-tRNA_Trfase_suB/E_cat"/>
</dbReference>
<dbReference type="GO" id="GO:0030956">
    <property type="term" value="C:glutamyl-tRNA(Gln) amidotransferase complex"/>
    <property type="evidence" value="ECO:0007669"/>
    <property type="project" value="UniProtKB-UniRule"/>
</dbReference>
<dbReference type="EC" id="6.3.5.-" evidence="7"/>
<dbReference type="Pfam" id="PF02637">
    <property type="entry name" value="GatB_Yqey"/>
    <property type="match status" value="1"/>
</dbReference>
<evidence type="ECO:0000256" key="5">
    <source>
        <dbReference type="ARBA" id="ARBA00022917"/>
    </source>
</evidence>
<dbReference type="GO" id="GO:0070681">
    <property type="term" value="P:glutaminyl-tRNAGln biosynthesis via transamidation"/>
    <property type="evidence" value="ECO:0007669"/>
    <property type="project" value="UniProtKB-UniRule"/>
</dbReference>
<dbReference type="GO" id="GO:0005739">
    <property type="term" value="C:mitochondrion"/>
    <property type="evidence" value="ECO:0007669"/>
    <property type="project" value="UniProtKB-SubCell"/>
</dbReference>
<dbReference type="EMBL" id="FMWP01000010">
    <property type="protein sequence ID" value="SCZ87523.1"/>
    <property type="molecule type" value="Genomic_DNA"/>
</dbReference>
<accession>A0A2X0L6V5</accession>
<comment type="function">
    <text evidence="7">Allows the formation of correctly charged Gln-tRNA(Gln) through the transamidation of misacylated Glu-tRNA(Gln) in the mitochondria. The reaction takes place in the presence of glutamine and ATP through an activated gamma-phospho-Glu-tRNA(Gln).</text>
</comment>
<evidence type="ECO:0000313" key="11">
    <source>
        <dbReference type="Proteomes" id="UP000249723"/>
    </source>
</evidence>
<keyword evidence="7" id="KW-0496">Mitochondrion</keyword>
<organism evidence="10 11">
    <name type="scientific">Microbotryum saponariae</name>
    <dbReference type="NCBI Taxonomy" id="289078"/>
    <lineage>
        <taxon>Eukaryota</taxon>
        <taxon>Fungi</taxon>
        <taxon>Dikarya</taxon>
        <taxon>Basidiomycota</taxon>
        <taxon>Pucciniomycotina</taxon>
        <taxon>Microbotryomycetes</taxon>
        <taxon>Microbotryales</taxon>
        <taxon>Microbotryaceae</taxon>
        <taxon>Microbotryum</taxon>
    </lineage>
</organism>
<dbReference type="Gene3D" id="1.10.10.410">
    <property type="match status" value="1"/>
</dbReference>
<dbReference type="NCBIfam" id="TIGR00133">
    <property type="entry name" value="gatB"/>
    <property type="match status" value="1"/>
</dbReference>
<evidence type="ECO:0000256" key="4">
    <source>
        <dbReference type="ARBA" id="ARBA00022840"/>
    </source>
</evidence>
<comment type="subunit">
    <text evidence="7">Subunit of the heterotrimeric GatCAB amidotransferase (AdT) complex, composed of A, B and C subunits.</text>
</comment>
<dbReference type="STRING" id="289078.A0A2X0L6V5"/>
<dbReference type="InterPro" id="IPR018027">
    <property type="entry name" value="Asn/Gln_amidotransferase"/>
</dbReference>
<evidence type="ECO:0000256" key="3">
    <source>
        <dbReference type="ARBA" id="ARBA00022741"/>
    </source>
</evidence>
<name>A0A2X0L6V5_9BASI</name>
<dbReference type="HAMAP" id="MF_00121">
    <property type="entry name" value="GatB"/>
    <property type="match status" value="1"/>
</dbReference>
<dbReference type="PROSITE" id="PS01234">
    <property type="entry name" value="GATB"/>
    <property type="match status" value="1"/>
</dbReference>
<dbReference type="PANTHER" id="PTHR11659:SF0">
    <property type="entry name" value="GLUTAMYL-TRNA(GLN) AMIDOTRANSFERASE SUBUNIT B, MITOCHONDRIAL"/>
    <property type="match status" value="1"/>
</dbReference>
<feature type="compositionally biased region" description="Low complexity" evidence="8">
    <location>
        <begin position="37"/>
        <end position="50"/>
    </location>
</feature>
<dbReference type="GO" id="GO:0032543">
    <property type="term" value="P:mitochondrial translation"/>
    <property type="evidence" value="ECO:0007669"/>
    <property type="project" value="UniProtKB-UniRule"/>
</dbReference>
<dbReference type="Pfam" id="PF02934">
    <property type="entry name" value="GatB_N"/>
    <property type="match status" value="1"/>
</dbReference>
<dbReference type="SMART" id="SM00845">
    <property type="entry name" value="GatB_Yqey"/>
    <property type="match status" value="1"/>
</dbReference>
<evidence type="ECO:0000259" key="9">
    <source>
        <dbReference type="SMART" id="SM00845"/>
    </source>
</evidence>
<dbReference type="InterPro" id="IPR003789">
    <property type="entry name" value="Asn/Gln_tRNA_amidoTrase-B-like"/>
</dbReference>
<keyword evidence="3 7" id="KW-0547">Nucleotide-binding</keyword>
<dbReference type="SUPFAM" id="SSF55931">
    <property type="entry name" value="Glutamine synthetase/guanido kinase"/>
    <property type="match status" value="1"/>
</dbReference>
<dbReference type="OrthoDB" id="1722066at2759"/>
<evidence type="ECO:0000313" key="10">
    <source>
        <dbReference type="EMBL" id="SCZ87523.1"/>
    </source>
</evidence>
<dbReference type="InterPro" id="IPR017958">
    <property type="entry name" value="Gln-tRNA_amidoTrfase_suB_CS"/>
</dbReference>
<dbReference type="InterPro" id="IPR014746">
    <property type="entry name" value="Gln_synth/guanido_kin_cat_dom"/>
</dbReference>
<evidence type="ECO:0000256" key="2">
    <source>
        <dbReference type="ARBA" id="ARBA00022598"/>
    </source>
</evidence>
<comment type="catalytic activity">
    <reaction evidence="6 7">
        <text>L-glutamyl-tRNA(Gln) + L-glutamine + ATP + H2O = L-glutaminyl-tRNA(Gln) + L-glutamate + ADP + phosphate + H(+)</text>
        <dbReference type="Rhea" id="RHEA:17521"/>
        <dbReference type="Rhea" id="RHEA-COMP:9681"/>
        <dbReference type="Rhea" id="RHEA-COMP:9684"/>
        <dbReference type="ChEBI" id="CHEBI:15377"/>
        <dbReference type="ChEBI" id="CHEBI:15378"/>
        <dbReference type="ChEBI" id="CHEBI:29985"/>
        <dbReference type="ChEBI" id="CHEBI:30616"/>
        <dbReference type="ChEBI" id="CHEBI:43474"/>
        <dbReference type="ChEBI" id="CHEBI:58359"/>
        <dbReference type="ChEBI" id="CHEBI:78520"/>
        <dbReference type="ChEBI" id="CHEBI:78521"/>
        <dbReference type="ChEBI" id="CHEBI:456216"/>
    </reaction>
</comment>
<proteinExistence type="inferred from homology"/>
<keyword evidence="11" id="KW-1185">Reference proteome</keyword>
<keyword evidence="4 7" id="KW-0067">ATP-binding</keyword>
<dbReference type="NCBIfam" id="NF004012">
    <property type="entry name" value="PRK05477.1-2"/>
    <property type="match status" value="1"/>
</dbReference>
<dbReference type="Proteomes" id="UP000249723">
    <property type="component" value="Unassembled WGS sequence"/>
</dbReference>
<evidence type="ECO:0000256" key="1">
    <source>
        <dbReference type="ARBA" id="ARBA00005306"/>
    </source>
</evidence>
<feature type="region of interest" description="Disordered" evidence="8">
    <location>
        <begin position="36"/>
        <end position="64"/>
    </location>
</feature>
<evidence type="ECO:0000256" key="7">
    <source>
        <dbReference type="HAMAP-Rule" id="MF_03147"/>
    </source>
</evidence>
<dbReference type="InterPro" id="IPR023168">
    <property type="entry name" value="GatB_Yqey_C_2"/>
</dbReference>
<dbReference type="SUPFAM" id="SSF89095">
    <property type="entry name" value="GatB/YqeY motif"/>
    <property type="match status" value="1"/>
</dbReference>
<protein>
    <recommendedName>
        <fullName evidence="7">Glutamyl-tRNA(Gln) amidotransferase subunit B, mitochondrial</fullName>
        <shortName evidence="7">Glu-AdT subunit B</shortName>
        <ecNumber evidence="7">6.3.5.-</ecNumber>
    </recommendedName>
</protein>
<evidence type="ECO:0000256" key="8">
    <source>
        <dbReference type="SAM" id="MobiDB-lite"/>
    </source>
</evidence>
<keyword evidence="5 7" id="KW-0648">Protein biosynthesis</keyword>
<dbReference type="PANTHER" id="PTHR11659">
    <property type="entry name" value="GLUTAMYL-TRNA GLN AMIDOTRANSFERASE SUBUNIT B MITOCHONDRIAL AND PROKARYOTIC PET112-RELATED"/>
    <property type="match status" value="1"/>
</dbReference>
<sequence>MATRVAAPVRQLRTSVRLPSCTCNCSSVWTAQHTRSRSISSPASSFATPSQGEGKGKGKASVAQEQRWAGWQPGQLPTHTSRAAYHIADPVFTCPPTVIGLELHVQLKGNPKLFSSASARYDAEPNTQIQPFDAALPGSLPTLSPEPVRLALLACLALDSSVNPASTFDRKHYFYPDLPAGFQLTQKYAPLAKGGILKIRKDPAVGVTRDLEVRIDQIQLEQDTAKSFHDPSEHMTLVDLNRAGAALIEIVTQPDMRSPEEAASFVRSLQSILRHVGASDANMDRGELRCDVNVSVGPVKGPHGTRCEIKNLNGVRFLVGAIESEISRQINSINAGVPIVQSTMGYDAVDNRTFVLRSKEDAPDYRYMPDPELGPIMVTKTTLDHLRSTLPELPNKAFERLQTQYGLSPRDAGILVAVGESLVVDLSSTMSSAPEWLGGSEVGTASIGTRYFETLAFGRQAQVCANWIIHDLLSALGSTSPPLNLLTSPIGPHELGKLIDALSKGKLTSTNAKSLLKEFIINQTSNSTQGSWNEVLDQAVQSHQSSTSSISLEEICHSVIQDLVQESDKVRKGNTKVLMRLVGQVMKESKGVVDAQEAKKMLERMLLPGRTV</sequence>
<keyword evidence="2 7" id="KW-0436">Ligase</keyword>
<comment type="similarity">
    <text evidence="1 7">Belongs to the GatB/GatE family. GatB subfamily.</text>
</comment>
<dbReference type="GO" id="GO:0005524">
    <property type="term" value="F:ATP binding"/>
    <property type="evidence" value="ECO:0007669"/>
    <property type="project" value="UniProtKB-KW"/>
</dbReference>
<dbReference type="GO" id="GO:0050567">
    <property type="term" value="F:glutaminyl-tRNA synthase (glutamine-hydrolyzing) activity"/>
    <property type="evidence" value="ECO:0007669"/>
    <property type="project" value="UniProtKB-UniRule"/>
</dbReference>
<gene>
    <name evidence="10" type="ORF">BZ3500_MVSOF-1268-A1-R1_CHR2-2G04989</name>
</gene>
<dbReference type="AlphaFoldDB" id="A0A2X0L6V5"/>
<comment type="subcellular location">
    <subcellularLocation>
        <location evidence="7">Mitochondrion</location>
    </subcellularLocation>
</comment>
<evidence type="ECO:0000256" key="6">
    <source>
        <dbReference type="ARBA" id="ARBA00047913"/>
    </source>
</evidence>
<reference evidence="11" key="1">
    <citation type="submission" date="2016-10" db="EMBL/GenBank/DDBJ databases">
        <authorList>
            <person name="Jeantristanb JTB J.-T."/>
            <person name="Ricardo R."/>
        </authorList>
    </citation>
    <scope>NUCLEOTIDE SEQUENCE [LARGE SCALE GENOMIC DNA]</scope>
</reference>
<feature type="domain" description="Asn/Gln amidotransferase" evidence="9">
    <location>
        <begin position="450"/>
        <end position="606"/>
    </location>
</feature>